<organism evidence="2 3">
    <name type="scientific">Pseudooctadecabacter jejudonensis</name>
    <dbReference type="NCBI Taxonomy" id="1391910"/>
    <lineage>
        <taxon>Bacteria</taxon>
        <taxon>Pseudomonadati</taxon>
        <taxon>Pseudomonadota</taxon>
        <taxon>Alphaproteobacteria</taxon>
        <taxon>Rhodobacterales</taxon>
        <taxon>Paracoccaceae</taxon>
        <taxon>Pseudooctadecabacter</taxon>
    </lineage>
</organism>
<dbReference type="PROSITE" id="PS50925">
    <property type="entry name" value="BLUF"/>
    <property type="match status" value="1"/>
</dbReference>
<dbReference type="Gene3D" id="3.30.70.100">
    <property type="match status" value="1"/>
</dbReference>
<keyword evidence="3" id="KW-1185">Reference proteome</keyword>
<dbReference type="EMBL" id="FWFT01000007">
    <property type="protein sequence ID" value="SLN61613.1"/>
    <property type="molecule type" value="Genomic_DNA"/>
</dbReference>
<evidence type="ECO:0000313" key="3">
    <source>
        <dbReference type="Proteomes" id="UP000193623"/>
    </source>
</evidence>
<dbReference type="AlphaFoldDB" id="A0A1Y5TJ56"/>
<sequence>MHLISYVSTSLVPPRFAEAELTNITKTAVRRNARTDITGVLFFQGEHFFQVIEGEKANLDRLYAELEDDPRHRNLVKLIDQPIPARQLSDWSMDSFFVDNPEIVNPKTLALIQALYTHNFGIDAPDLIEFTKRMIDEMDTYRIEREPMMRLN</sequence>
<accession>A0A1Y5TJ56</accession>
<dbReference type="OrthoDB" id="196105at2"/>
<dbReference type="GO" id="GO:0009882">
    <property type="term" value="F:blue light photoreceptor activity"/>
    <property type="evidence" value="ECO:0007669"/>
    <property type="project" value="InterPro"/>
</dbReference>
<dbReference type="SUPFAM" id="SSF54975">
    <property type="entry name" value="Acylphosphatase/BLUF domain-like"/>
    <property type="match status" value="1"/>
</dbReference>
<dbReference type="GO" id="GO:0071949">
    <property type="term" value="F:FAD binding"/>
    <property type="evidence" value="ECO:0007669"/>
    <property type="project" value="InterPro"/>
</dbReference>
<evidence type="ECO:0000259" key="1">
    <source>
        <dbReference type="PROSITE" id="PS50925"/>
    </source>
</evidence>
<dbReference type="Pfam" id="PF04940">
    <property type="entry name" value="BLUF"/>
    <property type="match status" value="1"/>
</dbReference>
<proteinExistence type="predicted"/>
<dbReference type="InterPro" id="IPR007024">
    <property type="entry name" value="BLUF_domain"/>
</dbReference>
<protein>
    <submittedName>
        <fullName evidence="2">Blue light-and temperature-regulated antirepressor YcgF</fullName>
    </submittedName>
</protein>
<gene>
    <name evidence="2" type="primary">ycgF</name>
    <name evidence="2" type="ORF">PSJ8397_03258</name>
</gene>
<reference evidence="2 3" key="1">
    <citation type="submission" date="2017-03" db="EMBL/GenBank/DDBJ databases">
        <authorList>
            <person name="Afonso C.L."/>
            <person name="Miller P.J."/>
            <person name="Scott M.A."/>
            <person name="Spackman E."/>
            <person name="Goraichik I."/>
            <person name="Dimitrov K.M."/>
            <person name="Suarez D.L."/>
            <person name="Swayne D.E."/>
        </authorList>
    </citation>
    <scope>NUCLEOTIDE SEQUENCE [LARGE SCALE GENOMIC DNA]</scope>
    <source>
        <strain evidence="2 3">CECT 8397</strain>
    </source>
</reference>
<dbReference type="Proteomes" id="UP000193623">
    <property type="component" value="Unassembled WGS sequence"/>
</dbReference>
<dbReference type="RefSeq" id="WP_085865651.1">
    <property type="nucleotide sequence ID" value="NZ_FWFT01000007.1"/>
</dbReference>
<name>A0A1Y5TJ56_9RHOB</name>
<evidence type="ECO:0000313" key="2">
    <source>
        <dbReference type="EMBL" id="SLN61613.1"/>
    </source>
</evidence>
<feature type="domain" description="BLUF" evidence="1">
    <location>
        <begin position="1"/>
        <end position="94"/>
    </location>
</feature>
<dbReference type="SMART" id="SM01034">
    <property type="entry name" value="BLUF"/>
    <property type="match status" value="1"/>
</dbReference>
<dbReference type="InterPro" id="IPR036046">
    <property type="entry name" value="Acylphosphatase-like_dom_sf"/>
</dbReference>